<dbReference type="Proteomes" id="UP001165740">
    <property type="component" value="Chromosome 1"/>
</dbReference>
<dbReference type="PROSITE" id="PS50835">
    <property type="entry name" value="IG_LIKE"/>
    <property type="match status" value="2"/>
</dbReference>
<dbReference type="GeneID" id="106073988"/>
<sequence length="352" mass="40632">MPCSIRWIYQTYLLVFLLYWPVNVAKEKKSGYVIMKNDGIITTFRRFGHVSRRQSLFLNNGNIVKVFPADMAILPCTIQSVGQREVVWRRIKDDEVLTIGKLVWSKDHRILVEYSQKDNDVTSWDLIIRHVRYEDAGMYECQLTSAEKITWHVELKVLDPVTTRPKARVHKQATFYPSVTSKLHMAGRDADKELRVIAGSKFCLRCNLSLTNQSATSSTLDWYKDGEMLQYNNRILLTRYQLATDLMSVSEVHIDNSHLIDSGSYHCRWKSKDIYVYQVNVLPDTNITGSNEDHFEFFAVDKIGEENTAAAITTKLSEFLFHFSLFFVISQFVQTLSSFLQSTEQGHSSDPT</sequence>
<organism evidence="3 4">
    <name type="scientific">Biomphalaria glabrata</name>
    <name type="common">Bloodfluke planorb</name>
    <name type="synonym">Freshwater snail</name>
    <dbReference type="NCBI Taxonomy" id="6526"/>
    <lineage>
        <taxon>Eukaryota</taxon>
        <taxon>Metazoa</taxon>
        <taxon>Spiralia</taxon>
        <taxon>Lophotrochozoa</taxon>
        <taxon>Mollusca</taxon>
        <taxon>Gastropoda</taxon>
        <taxon>Heterobranchia</taxon>
        <taxon>Euthyneura</taxon>
        <taxon>Panpulmonata</taxon>
        <taxon>Hygrophila</taxon>
        <taxon>Lymnaeoidea</taxon>
        <taxon>Planorbidae</taxon>
        <taxon>Biomphalaria</taxon>
    </lineage>
</organism>
<feature type="signal peptide" evidence="1">
    <location>
        <begin position="1"/>
        <end position="25"/>
    </location>
</feature>
<dbReference type="Gene3D" id="2.60.40.10">
    <property type="entry name" value="Immunoglobulins"/>
    <property type="match status" value="2"/>
</dbReference>
<evidence type="ECO:0000259" key="2">
    <source>
        <dbReference type="PROSITE" id="PS50835"/>
    </source>
</evidence>
<evidence type="ECO:0000313" key="3">
    <source>
        <dbReference type="Proteomes" id="UP001165740"/>
    </source>
</evidence>
<evidence type="ECO:0000313" key="4">
    <source>
        <dbReference type="RefSeq" id="XP_055896957.1"/>
    </source>
</evidence>
<dbReference type="OMA" id="ITWHVEL"/>
<dbReference type="InterPro" id="IPR007110">
    <property type="entry name" value="Ig-like_dom"/>
</dbReference>
<feature type="domain" description="Ig-like" evidence="2">
    <location>
        <begin position="177"/>
        <end position="268"/>
    </location>
</feature>
<dbReference type="RefSeq" id="XP_055896957.1">
    <property type="nucleotide sequence ID" value="XM_056040982.1"/>
</dbReference>
<proteinExistence type="predicted"/>
<dbReference type="CDD" id="cd00096">
    <property type="entry name" value="Ig"/>
    <property type="match status" value="1"/>
</dbReference>
<dbReference type="GO" id="GO:0050808">
    <property type="term" value="P:synapse organization"/>
    <property type="evidence" value="ECO:0007669"/>
    <property type="project" value="TreeGrafter"/>
</dbReference>
<dbReference type="GO" id="GO:0032589">
    <property type="term" value="C:neuron projection membrane"/>
    <property type="evidence" value="ECO:0007669"/>
    <property type="project" value="TreeGrafter"/>
</dbReference>
<dbReference type="InterPro" id="IPR037448">
    <property type="entry name" value="Zig-8"/>
</dbReference>
<dbReference type="InterPro" id="IPR013783">
    <property type="entry name" value="Ig-like_fold"/>
</dbReference>
<dbReference type="InterPro" id="IPR003599">
    <property type="entry name" value="Ig_sub"/>
</dbReference>
<gene>
    <name evidence="4" type="primary">LOC106073988</name>
</gene>
<feature type="domain" description="Ig-like" evidence="2">
    <location>
        <begin position="61"/>
        <end position="145"/>
    </location>
</feature>
<dbReference type="SMART" id="SM00409">
    <property type="entry name" value="IG"/>
    <property type="match status" value="2"/>
</dbReference>
<dbReference type="OrthoDB" id="190835at2759"/>
<dbReference type="SUPFAM" id="SSF48726">
    <property type="entry name" value="Immunoglobulin"/>
    <property type="match status" value="2"/>
</dbReference>
<evidence type="ECO:0000256" key="1">
    <source>
        <dbReference type="SAM" id="SignalP"/>
    </source>
</evidence>
<dbReference type="PANTHER" id="PTHR23279">
    <property type="entry name" value="DEFECTIVE PROBOSCIS EXTENSION RESPONSE DPR -RELATED"/>
    <property type="match status" value="1"/>
</dbReference>
<keyword evidence="1" id="KW-0732">Signal</keyword>
<accession>A0A9W3BBR3</accession>
<dbReference type="PANTHER" id="PTHR23279:SF36">
    <property type="entry name" value="DEFECTIVE PROBOSCIS EXTENSION RESPONSE 9, ISOFORM A"/>
    <property type="match status" value="1"/>
</dbReference>
<dbReference type="AlphaFoldDB" id="A0A9W3BBR3"/>
<keyword evidence="3" id="KW-1185">Reference proteome</keyword>
<protein>
    <submittedName>
        <fullName evidence="4">Zwei Ig domain protein zig-8-like</fullName>
    </submittedName>
</protein>
<feature type="chain" id="PRO_5040884507" evidence="1">
    <location>
        <begin position="26"/>
        <end position="352"/>
    </location>
</feature>
<reference evidence="4" key="1">
    <citation type="submission" date="2025-08" db="UniProtKB">
        <authorList>
            <consortium name="RefSeq"/>
        </authorList>
    </citation>
    <scope>IDENTIFICATION</scope>
</reference>
<dbReference type="InterPro" id="IPR036179">
    <property type="entry name" value="Ig-like_dom_sf"/>
</dbReference>
<name>A0A9W3BBR3_BIOGL</name>